<evidence type="ECO:0000256" key="2">
    <source>
        <dbReference type="ARBA" id="ARBA00007778"/>
    </source>
</evidence>
<gene>
    <name evidence="9" type="ORF">SAPINGB_P005790</name>
</gene>
<keyword evidence="10" id="KW-1185">Reference proteome</keyword>
<accession>A0A5E8C6W9</accession>
<evidence type="ECO:0000256" key="5">
    <source>
        <dbReference type="ARBA" id="ARBA00022786"/>
    </source>
</evidence>
<dbReference type="AlphaFoldDB" id="A0A5E8C6W9"/>
<keyword evidence="7" id="KW-0653">Protein transport</keyword>
<comment type="subcellular location">
    <subcellularLocation>
        <location evidence="1 7">Preautophagosomal structure membrane</location>
        <topology evidence="1 7">Peripheral membrane protein</topology>
    </subcellularLocation>
</comment>
<comment type="function">
    <text evidence="7">Ubiquitin-like protein involved in cytoplasm to vacuole transport (Cvt), autophagy vesicles formation, mitophagy, and nucleophagy.</text>
</comment>
<evidence type="ECO:0000256" key="7">
    <source>
        <dbReference type="RuleBase" id="RU361201"/>
    </source>
</evidence>
<dbReference type="GO" id="GO:0034727">
    <property type="term" value="P:piecemeal microautophagy of the nucleus"/>
    <property type="evidence" value="ECO:0007669"/>
    <property type="project" value="TreeGrafter"/>
</dbReference>
<proteinExistence type="inferred from homology"/>
<dbReference type="GO" id="GO:0015031">
    <property type="term" value="P:protein transport"/>
    <property type="evidence" value="ECO:0007669"/>
    <property type="project" value="UniProtKB-KW"/>
</dbReference>
<keyword evidence="7" id="KW-0813">Transport</keyword>
<dbReference type="PANTHER" id="PTHR13385">
    <property type="entry name" value="AUTOPHAGY PROTEIN 12"/>
    <property type="match status" value="1"/>
</dbReference>
<dbReference type="GO" id="GO:0000045">
    <property type="term" value="P:autophagosome assembly"/>
    <property type="evidence" value="ECO:0007669"/>
    <property type="project" value="InterPro"/>
</dbReference>
<name>A0A5E8C6W9_9ASCO</name>
<evidence type="ECO:0000256" key="4">
    <source>
        <dbReference type="ARBA" id="ARBA00022499"/>
    </source>
</evidence>
<feature type="region of interest" description="Disordered" evidence="8">
    <location>
        <begin position="1"/>
        <end position="21"/>
    </location>
</feature>
<evidence type="ECO:0000313" key="10">
    <source>
        <dbReference type="Proteomes" id="UP000398389"/>
    </source>
</evidence>
<keyword evidence="5 7" id="KW-0833">Ubl conjugation pathway</keyword>
<sequence length="142" mass="15138">MATAADQIPDDDDEDRSGPPPVSLSASVVLAALPADSSQLLSRTAATAASIAAATKVTLRLRPIGSAAPLKQSVYRIPGAQTFASLVKFLRKQLKCPPSQSIFCYINNSFAPALDEPLINLYHNFAVDEHLIISYCYTVAFG</sequence>
<dbReference type="InterPro" id="IPR029071">
    <property type="entry name" value="Ubiquitin-like_domsf"/>
</dbReference>
<dbReference type="Gene3D" id="3.10.20.90">
    <property type="entry name" value="Phosphatidylinositol 3-kinase Catalytic Subunit, Chain A, domain 1"/>
    <property type="match status" value="1"/>
</dbReference>
<evidence type="ECO:0000256" key="6">
    <source>
        <dbReference type="ARBA" id="ARBA00023006"/>
    </source>
</evidence>
<evidence type="ECO:0000256" key="8">
    <source>
        <dbReference type="SAM" id="MobiDB-lite"/>
    </source>
</evidence>
<reference evidence="9 10" key="1">
    <citation type="submission" date="2019-09" db="EMBL/GenBank/DDBJ databases">
        <authorList>
            <person name="Brejova B."/>
        </authorList>
    </citation>
    <scope>NUCLEOTIDE SEQUENCE [LARGE SCALE GENOMIC DNA]</scope>
</reference>
<dbReference type="GO" id="GO:0000422">
    <property type="term" value="P:autophagy of mitochondrion"/>
    <property type="evidence" value="ECO:0007669"/>
    <property type="project" value="TreeGrafter"/>
</dbReference>
<dbReference type="RefSeq" id="XP_031856395.1">
    <property type="nucleotide sequence ID" value="XM_032000504.1"/>
</dbReference>
<evidence type="ECO:0000256" key="1">
    <source>
        <dbReference type="ARBA" id="ARBA00004623"/>
    </source>
</evidence>
<dbReference type="GO" id="GO:0034274">
    <property type="term" value="C:Atg12-Atg5-Atg16 complex"/>
    <property type="evidence" value="ECO:0007669"/>
    <property type="project" value="TreeGrafter"/>
</dbReference>
<dbReference type="GO" id="GO:0019776">
    <property type="term" value="F:Atg8-family ligase activity"/>
    <property type="evidence" value="ECO:0007669"/>
    <property type="project" value="TreeGrafter"/>
</dbReference>
<keyword evidence="4 7" id="KW-1017">Isopeptide bond</keyword>
<dbReference type="Proteomes" id="UP000398389">
    <property type="component" value="Unassembled WGS sequence"/>
</dbReference>
<dbReference type="GO" id="GO:0061723">
    <property type="term" value="P:glycophagy"/>
    <property type="evidence" value="ECO:0007669"/>
    <property type="project" value="TreeGrafter"/>
</dbReference>
<comment type="subunit">
    <text evidence="7">Forms a conjugate with ATG5.</text>
</comment>
<dbReference type="InterPro" id="IPR007242">
    <property type="entry name" value="Atg12"/>
</dbReference>
<dbReference type="GO" id="GO:0034045">
    <property type="term" value="C:phagophore assembly site membrane"/>
    <property type="evidence" value="ECO:0007669"/>
    <property type="project" value="UniProtKB-SubCell"/>
</dbReference>
<evidence type="ECO:0000256" key="3">
    <source>
        <dbReference type="ARBA" id="ARBA00015875"/>
    </source>
</evidence>
<dbReference type="GO" id="GO:0000421">
    <property type="term" value="C:autophagosome membrane"/>
    <property type="evidence" value="ECO:0007669"/>
    <property type="project" value="TreeGrafter"/>
</dbReference>
<dbReference type="PANTHER" id="PTHR13385:SF0">
    <property type="entry name" value="UBIQUITIN-LIKE PROTEIN ATG12"/>
    <property type="match status" value="1"/>
</dbReference>
<keyword evidence="6 7" id="KW-0072">Autophagy</keyword>
<dbReference type="CDD" id="cd01612">
    <property type="entry name" value="Ubl_ATG12"/>
    <property type="match status" value="1"/>
</dbReference>
<organism evidence="9 10">
    <name type="scientific">Magnusiomyces paraingens</name>
    <dbReference type="NCBI Taxonomy" id="2606893"/>
    <lineage>
        <taxon>Eukaryota</taxon>
        <taxon>Fungi</taxon>
        <taxon>Dikarya</taxon>
        <taxon>Ascomycota</taxon>
        <taxon>Saccharomycotina</taxon>
        <taxon>Dipodascomycetes</taxon>
        <taxon>Dipodascales</taxon>
        <taxon>Dipodascaceae</taxon>
        <taxon>Magnusiomyces</taxon>
    </lineage>
</organism>
<dbReference type="OrthoDB" id="10003551at2759"/>
<dbReference type="GO" id="GO:0097352">
    <property type="term" value="P:autophagosome maturation"/>
    <property type="evidence" value="ECO:0007669"/>
    <property type="project" value="TreeGrafter"/>
</dbReference>
<keyword evidence="7" id="KW-0472">Membrane</keyword>
<dbReference type="GeneID" id="43584604"/>
<comment type="similarity">
    <text evidence="2 7">Belongs to the ATG12 family.</text>
</comment>
<dbReference type="Pfam" id="PF04110">
    <property type="entry name" value="APG12"/>
    <property type="match status" value="1"/>
</dbReference>
<dbReference type="EMBL" id="CABVLU010000005">
    <property type="protein sequence ID" value="VVT57628.1"/>
    <property type="molecule type" value="Genomic_DNA"/>
</dbReference>
<dbReference type="SUPFAM" id="SSF54236">
    <property type="entry name" value="Ubiquitin-like"/>
    <property type="match status" value="1"/>
</dbReference>
<protein>
    <recommendedName>
        <fullName evidence="3 7">Ubiquitin-like protein ATG12</fullName>
    </recommendedName>
</protein>
<evidence type="ECO:0000313" key="9">
    <source>
        <dbReference type="EMBL" id="VVT57628.1"/>
    </source>
</evidence>